<keyword evidence="3" id="KW-1185">Reference proteome</keyword>
<keyword evidence="1" id="KW-1133">Transmembrane helix</keyword>
<dbReference type="AlphaFoldDB" id="A0A5P1E5T2"/>
<evidence type="ECO:0000256" key="1">
    <source>
        <dbReference type="SAM" id="Phobius"/>
    </source>
</evidence>
<evidence type="ECO:0000313" key="2">
    <source>
        <dbReference type="EMBL" id="ONK56356.1"/>
    </source>
</evidence>
<dbReference type="Gramene" id="ONK56356">
    <property type="protein sequence ID" value="ONK56356"/>
    <property type="gene ID" value="A4U43_C10F7580"/>
</dbReference>
<gene>
    <name evidence="2" type="ORF">A4U43_C10F7580</name>
</gene>
<dbReference type="EMBL" id="CM007390">
    <property type="protein sequence ID" value="ONK56356.1"/>
    <property type="molecule type" value="Genomic_DNA"/>
</dbReference>
<reference evidence="3" key="1">
    <citation type="journal article" date="2017" name="Nat. Commun.">
        <title>The asparagus genome sheds light on the origin and evolution of a young Y chromosome.</title>
        <authorList>
            <person name="Harkess A."/>
            <person name="Zhou J."/>
            <person name="Xu C."/>
            <person name="Bowers J.E."/>
            <person name="Van der Hulst R."/>
            <person name="Ayyampalayam S."/>
            <person name="Mercati F."/>
            <person name="Riccardi P."/>
            <person name="McKain M.R."/>
            <person name="Kakrana A."/>
            <person name="Tang H."/>
            <person name="Ray J."/>
            <person name="Groenendijk J."/>
            <person name="Arikit S."/>
            <person name="Mathioni S.M."/>
            <person name="Nakano M."/>
            <person name="Shan H."/>
            <person name="Telgmann-Rauber A."/>
            <person name="Kanno A."/>
            <person name="Yue Z."/>
            <person name="Chen H."/>
            <person name="Li W."/>
            <person name="Chen Y."/>
            <person name="Xu X."/>
            <person name="Zhang Y."/>
            <person name="Luo S."/>
            <person name="Chen H."/>
            <person name="Gao J."/>
            <person name="Mao Z."/>
            <person name="Pires J.C."/>
            <person name="Luo M."/>
            <person name="Kudrna D."/>
            <person name="Wing R.A."/>
            <person name="Meyers B.C."/>
            <person name="Yi K."/>
            <person name="Kong H."/>
            <person name="Lavrijsen P."/>
            <person name="Sunseri F."/>
            <person name="Falavigna A."/>
            <person name="Ye Y."/>
            <person name="Leebens-Mack J.H."/>
            <person name="Chen G."/>
        </authorList>
    </citation>
    <scope>NUCLEOTIDE SEQUENCE [LARGE SCALE GENOMIC DNA]</scope>
    <source>
        <strain evidence="3">cv. DH0086</strain>
    </source>
</reference>
<feature type="transmembrane region" description="Helical" evidence="1">
    <location>
        <begin position="21"/>
        <end position="41"/>
    </location>
</feature>
<protein>
    <submittedName>
        <fullName evidence="2">Uncharacterized protein</fullName>
    </submittedName>
</protein>
<dbReference type="Proteomes" id="UP000243459">
    <property type="component" value="Chromosome 10"/>
</dbReference>
<dbReference type="PANTHER" id="PTHR34059:SF1">
    <property type="entry name" value="EXPRESSED PROTEIN"/>
    <property type="match status" value="1"/>
</dbReference>
<organism evidence="2 3">
    <name type="scientific">Asparagus officinalis</name>
    <name type="common">Garden asparagus</name>
    <dbReference type="NCBI Taxonomy" id="4686"/>
    <lineage>
        <taxon>Eukaryota</taxon>
        <taxon>Viridiplantae</taxon>
        <taxon>Streptophyta</taxon>
        <taxon>Embryophyta</taxon>
        <taxon>Tracheophyta</taxon>
        <taxon>Spermatophyta</taxon>
        <taxon>Magnoliopsida</taxon>
        <taxon>Liliopsida</taxon>
        <taxon>Asparagales</taxon>
        <taxon>Asparagaceae</taxon>
        <taxon>Asparagoideae</taxon>
        <taxon>Asparagus</taxon>
    </lineage>
</organism>
<accession>A0A5P1E5T2</accession>
<evidence type="ECO:0000313" key="3">
    <source>
        <dbReference type="Proteomes" id="UP000243459"/>
    </source>
</evidence>
<keyword evidence="1" id="KW-0472">Membrane</keyword>
<proteinExistence type="predicted"/>
<dbReference type="PANTHER" id="PTHR34059">
    <property type="entry name" value="EXPRESSED PROTEIN"/>
    <property type="match status" value="1"/>
</dbReference>
<sequence>MAETSKTPSSPKKEQNPSKPLPNFLYKLIFVSVLIALLPIFPSSQSPELSNKSILTQTWELLHLLLVGIAISYGLFSRRNSDHDIEKETQLKPDTTPESYVSQILQVPSVFDEEEIQSPKGLDLADEGKNQTWNYNQYYREEPVVMVAKERGVEE</sequence>
<name>A0A5P1E5T2_ASPOF</name>
<feature type="transmembrane region" description="Helical" evidence="1">
    <location>
        <begin position="61"/>
        <end position="77"/>
    </location>
</feature>
<keyword evidence="1" id="KW-0812">Transmembrane</keyword>
<dbReference type="OMA" id="TETYTHH"/>